<dbReference type="SUPFAM" id="SSF47413">
    <property type="entry name" value="lambda repressor-like DNA-binding domains"/>
    <property type="match status" value="1"/>
</dbReference>
<dbReference type="InterPro" id="IPR046335">
    <property type="entry name" value="LacI/GalR-like_sensor"/>
</dbReference>
<sequence length="340" mass="36907">MTTSPGGEPAERTKAAVLEDVAGLAGVSAMTVSRVLNAPEKVRPETRARVLAAVQELGYRPNFAARSLVTGRSGVLGVVSFDTTLYGPASTLYAIERAAREHDYLVNIASLEAMTRRSIAEGVDRLRQQSVDGVIVIVPHESAADGLRDLPPDLPVVDVGGGERLSVPAVAVDHHAGAVRATRHLLELGHETVHHLSGPANWIDANNRMQGWRHALRGREIPPPLAGDWSANSGYEQGKRLSRDPSVTAVFVANDPMALGLMRAFREAGRRVPEDVSVVGYDDVPEAAHFWPPLTTVRQNFATLGRQAFQLLLNRMVGHDTSERRTVEPELVVRESTSRR</sequence>
<gene>
    <name evidence="5" type="ORF">FDA94_36950</name>
</gene>
<dbReference type="CDD" id="cd01392">
    <property type="entry name" value="HTH_LacI"/>
    <property type="match status" value="1"/>
</dbReference>
<dbReference type="InterPro" id="IPR028082">
    <property type="entry name" value="Peripla_BP_I"/>
</dbReference>
<dbReference type="OrthoDB" id="9785139at2"/>
<dbReference type="GO" id="GO:0000976">
    <property type="term" value="F:transcription cis-regulatory region binding"/>
    <property type="evidence" value="ECO:0007669"/>
    <property type="project" value="TreeGrafter"/>
</dbReference>
<keyword evidence="2 5" id="KW-0238">DNA-binding</keyword>
<dbReference type="AlphaFoldDB" id="A0A4U3LS77"/>
<dbReference type="PROSITE" id="PS50932">
    <property type="entry name" value="HTH_LACI_2"/>
    <property type="match status" value="1"/>
</dbReference>
<name>A0A4U3LS77_9ACTN</name>
<dbReference type="PANTHER" id="PTHR30146">
    <property type="entry name" value="LACI-RELATED TRANSCRIPTIONAL REPRESSOR"/>
    <property type="match status" value="1"/>
</dbReference>
<dbReference type="CDD" id="cd01574">
    <property type="entry name" value="PBP1_LacI"/>
    <property type="match status" value="1"/>
</dbReference>
<dbReference type="Gene3D" id="1.10.260.40">
    <property type="entry name" value="lambda repressor-like DNA-binding domains"/>
    <property type="match status" value="1"/>
</dbReference>
<dbReference type="EMBL" id="SZQA01000066">
    <property type="protein sequence ID" value="TKK78821.1"/>
    <property type="molecule type" value="Genomic_DNA"/>
</dbReference>
<protein>
    <submittedName>
        <fullName evidence="5">LacI family DNA-binding transcriptional regulator</fullName>
    </submittedName>
</protein>
<proteinExistence type="predicted"/>
<evidence type="ECO:0000256" key="3">
    <source>
        <dbReference type="ARBA" id="ARBA00023163"/>
    </source>
</evidence>
<dbReference type="SMART" id="SM00354">
    <property type="entry name" value="HTH_LACI"/>
    <property type="match status" value="1"/>
</dbReference>
<dbReference type="GO" id="GO:0003700">
    <property type="term" value="F:DNA-binding transcription factor activity"/>
    <property type="evidence" value="ECO:0007669"/>
    <property type="project" value="TreeGrafter"/>
</dbReference>
<dbReference type="Proteomes" id="UP000308705">
    <property type="component" value="Unassembled WGS sequence"/>
</dbReference>
<comment type="caution">
    <text evidence="5">The sequence shown here is derived from an EMBL/GenBank/DDBJ whole genome shotgun (WGS) entry which is preliminary data.</text>
</comment>
<reference evidence="5 6" key="1">
    <citation type="submission" date="2019-04" db="EMBL/GenBank/DDBJ databases">
        <title>Herbidospora sp. NEAU-GS14.nov., a novel actinomycete isolated from soil.</title>
        <authorList>
            <person name="Han L."/>
        </authorList>
    </citation>
    <scope>NUCLEOTIDE SEQUENCE [LARGE SCALE GENOMIC DNA]</scope>
    <source>
        <strain evidence="5 6">NEAU-GS14</strain>
    </source>
</reference>
<dbReference type="Gene3D" id="3.40.50.2300">
    <property type="match status" value="2"/>
</dbReference>
<dbReference type="RefSeq" id="WP_062331394.1">
    <property type="nucleotide sequence ID" value="NZ_SZQA01000066.1"/>
</dbReference>
<keyword evidence="1" id="KW-0805">Transcription regulation</keyword>
<dbReference type="PANTHER" id="PTHR30146:SF109">
    <property type="entry name" value="HTH-TYPE TRANSCRIPTIONAL REGULATOR GALS"/>
    <property type="match status" value="1"/>
</dbReference>
<feature type="domain" description="HTH lacI-type" evidence="4">
    <location>
        <begin position="16"/>
        <end position="70"/>
    </location>
</feature>
<evidence type="ECO:0000256" key="2">
    <source>
        <dbReference type="ARBA" id="ARBA00023125"/>
    </source>
</evidence>
<keyword evidence="6" id="KW-1185">Reference proteome</keyword>
<dbReference type="PROSITE" id="PS00356">
    <property type="entry name" value="HTH_LACI_1"/>
    <property type="match status" value="1"/>
</dbReference>
<dbReference type="InterPro" id="IPR010982">
    <property type="entry name" value="Lambda_DNA-bd_dom_sf"/>
</dbReference>
<evidence type="ECO:0000313" key="6">
    <source>
        <dbReference type="Proteomes" id="UP000308705"/>
    </source>
</evidence>
<keyword evidence="3" id="KW-0804">Transcription</keyword>
<organism evidence="5 6">
    <name type="scientific">Herbidospora galbida</name>
    <dbReference type="NCBI Taxonomy" id="2575442"/>
    <lineage>
        <taxon>Bacteria</taxon>
        <taxon>Bacillati</taxon>
        <taxon>Actinomycetota</taxon>
        <taxon>Actinomycetes</taxon>
        <taxon>Streptosporangiales</taxon>
        <taxon>Streptosporangiaceae</taxon>
        <taxon>Herbidospora</taxon>
    </lineage>
</organism>
<evidence type="ECO:0000256" key="1">
    <source>
        <dbReference type="ARBA" id="ARBA00023015"/>
    </source>
</evidence>
<evidence type="ECO:0000313" key="5">
    <source>
        <dbReference type="EMBL" id="TKK78821.1"/>
    </source>
</evidence>
<dbReference type="Pfam" id="PF00356">
    <property type="entry name" value="LacI"/>
    <property type="match status" value="1"/>
</dbReference>
<evidence type="ECO:0000259" key="4">
    <source>
        <dbReference type="PROSITE" id="PS50932"/>
    </source>
</evidence>
<dbReference type="SUPFAM" id="SSF53822">
    <property type="entry name" value="Periplasmic binding protein-like I"/>
    <property type="match status" value="1"/>
</dbReference>
<accession>A0A4U3LS77</accession>
<dbReference type="Pfam" id="PF13377">
    <property type="entry name" value="Peripla_BP_3"/>
    <property type="match status" value="1"/>
</dbReference>
<dbReference type="InterPro" id="IPR000843">
    <property type="entry name" value="HTH_LacI"/>
</dbReference>